<feature type="region of interest" description="Disordered" evidence="2">
    <location>
        <begin position="85"/>
        <end position="118"/>
    </location>
</feature>
<feature type="compositionally biased region" description="Polar residues" evidence="2">
    <location>
        <begin position="184"/>
        <end position="197"/>
    </location>
</feature>
<evidence type="ECO:0008006" key="6">
    <source>
        <dbReference type="Google" id="ProtNLM"/>
    </source>
</evidence>
<feature type="coiled-coil region" evidence="1">
    <location>
        <begin position="301"/>
        <end position="335"/>
    </location>
</feature>
<feature type="region of interest" description="Disordered" evidence="2">
    <location>
        <begin position="230"/>
        <end position="253"/>
    </location>
</feature>
<accession>A0ABU1S685</accession>
<reference evidence="4 5" key="1">
    <citation type="submission" date="2023-07" db="EMBL/GenBank/DDBJ databases">
        <title>Sorghum-associated microbial communities from plants grown in Nebraska, USA.</title>
        <authorList>
            <person name="Schachtman D."/>
        </authorList>
    </citation>
    <scope>NUCLEOTIDE SEQUENCE [LARGE SCALE GENOMIC DNA]</scope>
    <source>
        <strain evidence="4 5">BE124</strain>
    </source>
</reference>
<keyword evidence="3" id="KW-0472">Membrane</keyword>
<feature type="compositionally biased region" description="Polar residues" evidence="2">
    <location>
        <begin position="230"/>
        <end position="251"/>
    </location>
</feature>
<proteinExistence type="predicted"/>
<keyword evidence="1" id="KW-0175">Coiled coil</keyword>
<name>A0ABU1S685_9FLAO</name>
<organism evidence="4 5">
    <name type="scientific">Flavobacterium granuli</name>
    <dbReference type="NCBI Taxonomy" id="280093"/>
    <lineage>
        <taxon>Bacteria</taxon>
        <taxon>Pseudomonadati</taxon>
        <taxon>Bacteroidota</taxon>
        <taxon>Flavobacteriia</taxon>
        <taxon>Flavobacteriales</taxon>
        <taxon>Flavobacteriaceae</taxon>
        <taxon>Flavobacterium</taxon>
    </lineage>
</organism>
<evidence type="ECO:0000313" key="4">
    <source>
        <dbReference type="EMBL" id="MDR6846533.1"/>
    </source>
</evidence>
<evidence type="ECO:0000256" key="3">
    <source>
        <dbReference type="SAM" id="Phobius"/>
    </source>
</evidence>
<dbReference type="RefSeq" id="WP_310008785.1">
    <property type="nucleotide sequence ID" value="NZ_JAVDTX010000008.1"/>
</dbReference>
<sequence>MKNKEAKSIFSSLENYSSIPPPELWDKIEAQLDEPKKKKRAIIWWSIAASLVVGLSVPTILYFNANQGNGLELNVENNANGVVLQKDSKGKNNSNKNDLKGNNNLNGEEVKNDNLNSNQVTITTVSSISSKAKDSSKFNNLNQWRKKGKIQIAKNESQSSAIASNQNATSVIPKSESPIDKSNRVGNSNSIVSNQKSDISEANKNKGIAENTIPKSEIVIGKSAEVNQSNASNKSIGSNQNKAVSGSNSNKGIAGNTILKSELSIDKSVQANQSNGNNKSIVNNQNNDVSRLSSNKVIAENANSKDSLNKIKSEVEQLEKALVQLDKDKTKKKTTSENIDKWSLQVFAGVMSSQNYSNEKALGNTVASKESNGYGVKTNYKLNKKWGISSGFKINELGQKIAGVSYYEQQSRSGILSNTLPIASDIYQPSSSKKNYEVVFISNNQDYMFASNPNADNGFEKGDVTQNLKYFEVPLEVSYAILSKKKANISMNTGGFVGKLISNDIALNGSSIGENKNVNEFVYGTLLSSTLEYEVFKKTNFFIEPGMNYYINPLENQSFNQFQWMFNVGLNVTF</sequence>
<evidence type="ECO:0000256" key="1">
    <source>
        <dbReference type="SAM" id="Coils"/>
    </source>
</evidence>
<feature type="region of interest" description="Disordered" evidence="2">
    <location>
        <begin position="153"/>
        <end position="205"/>
    </location>
</feature>
<protein>
    <recommendedName>
        <fullName evidence="6">Outer membrane protein beta-barrel domain-containing protein</fullName>
    </recommendedName>
</protein>
<evidence type="ECO:0000313" key="5">
    <source>
        <dbReference type="Proteomes" id="UP001261871"/>
    </source>
</evidence>
<dbReference type="Proteomes" id="UP001261871">
    <property type="component" value="Unassembled WGS sequence"/>
</dbReference>
<comment type="caution">
    <text evidence="4">The sequence shown here is derived from an EMBL/GenBank/DDBJ whole genome shotgun (WGS) entry which is preliminary data.</text>
</comment>
<dbReference type="EMBL" id="JAVDTX010000008">
    <property type="protein sequence ID" value="MDR6846533.1"/>
    <property type="molecule type" value="Genomic_DNA"/>
</dbReference>
<keyword evidence="3" id="KW-1133">Transmembrane helix</keyword>
<evidence type="ECO:0000256" key="2">
    <source>
        <dbReference type="SAM" id="MobiDB-lite"/>
    </source>
</evidence>
<gene>
    <name evidence="4" type="ORF">J2W95_003252</name>
</gene>
<feature type="transmembrane region" description="Helical" evidence="3">
    <location>
        <begin position="42"/>
        <end position="63"/>
    </location>
</feature>
<feature type="compositionally biased region" description="Low complexity" evidence="2">
    <location>
        <begin position="155"/>
        <end position="170"/>
    </location>
</feature>
<feature type="compositionally biased region" description="Low complexity" evidence="2">
    <location>
        <begin position="91"/>
        <end position="107"/>
    </location>
</feature>
<keyword evidence="3" id="KW-0812">Transmembrane</keyword>
<keyword evidence="5" id="KW-1185">Reference proteome</keyword>